<proteinExistence type="predicted"/>
<feature type="domain" description="M23ase beta-sheet core" evidence="2">
    <location>
        <begin position="197"/>
        <end position="291"/>
    </location>
</feature>
<dbReference type="HOGENOM" id="CLU_029425_2_2_6"/>
<dbReference type="GO" id="GO:0004222">
    <property type="term" value="F:metalloendopeptidase activity"/>
    <property type="evidence" value="ECO:0007669"/>
    <property type="project" value="TreeGrafter"/>
</dbReference>
<dbReference type="KEGG" id="fbl:Fbal_0354"/>
<dbReference type="PANTHER" id="PTHR21666:SF291">
    <property type="entry name" value="STAGE II SPORULATION PROTEIN Q"/>
    <property type="match status" value="1"/>
</dbReference>
<sequence>MSVTVFIRGKHGVRRIEPGKRWLLAPLMLVAAGATLWWQARENVSTVEHQLAAASASTEHHQNEIAALRDRTEAQLSLLAARLGRMQARMNRIESLGIAVADRVELSDQFDFQSEVGLGSSGVEPSEQVELSLLLEEMDQMMLRLERADDQLALLETLERHHHIDEDTYLSGRPLSKGWQSSSFGYRNDPFNGRRTLHRGLDFAGPEGGEVIATGAGVVSYSGTMFGYGNLVEIDHGNGVKTRYGHNKENLVELGQVVAKGETVALIGNTGRSTGPHVHYEVMLNDQQVDPARYVYRKPRT</sequence>
<feature type="coiled-coil region" evidence="1">
    <location>
        <begin position="131"/>
        <end position="158"/>
    </location>
</feature>
<dbReference type="GeneID" id="67180606"/>
<dbReference type="RefSeq" id="WP_013343874.1">
    <property type="nucleotide sequence ID" value="NC_014541.1"/>
</dbReference>
<keyword evidence="4" id="KW-1185">Reference proteome</keyword>
<accession>E1SN69</accession>
<dbReference type="InterPro" id="IPR050570">
    <property type="entry name" value="Cell_wall_metabolism_enzyme"/>
</dbReference>
<reference evidence="3 4" key="1">
    <citation type="journal article" date="2010" name="Stand. Genomic Sci.">
        <title>Complete genome sequence of Ferrimonas balearica type strain (PAT).</title>
        <authorList>
            <person name="Nolan M."/>
            <person name="Sikorski J."/>
            <person name="Davenport K."/>
            <person name="Lucas S."/>
            <person name="Glavina Del Rio T."/>
            <person name="Tice H."/>
            <person name="Cheng J."/>
            <person name="Goodwin L."/>
            <person name="Pitluck S."/>
            <person name="Liolios K."/>
            <person name="Ivanova N."/>
            <person name="Mavromatis K."/>
            <person name="Ovchinnikova G."/>
            <person name="Pati A."/>
            <person name="Chen A."/>
            <person name="Palaniappan K."/>
            <person name="Land M."/>
            <person name="Hauser L."/>
            <person name="Chang Y."/>
            <person name="Jeffries C."/>
            <person name="Tapia R."/>
            <person name="Brettin T."/>
            <person name="Detter J."/>
            <person name="Han C."/>
            <person name="Yasawong M."/>
            <person name="Rohde M."/>
            <person name="Tindall B."/>
            <person name="Goker M."/>
            <person name="Woyke T."/>
            <person name="Bristow J."/>
            <person name="Eisen J."/>
            <person name="Markowitz V."/>
            <person name="Hugenholtz P."/>
            <person name="Kyrpides N."/>
            <person name="Klenk H."/>
            <person name="Lapidus A."/>
        </authorList>
    </citation>
    <scope>NUCLEOTIDE SEQUENCE [LARGE SCALE GENOMIC DNA]</scope>
    <source>
        <strain evidence="4">DSM 9799 / CCM 4581 / KCTC 23876 / PAT</strain>
    </source>
</reference>
<evidence type="ECO:0000256" key="1">
    <source>
        <dbReference type="SAM" id="Coils"/>
    </source>
</evidence>
<keyword evidence="1" id="KW-0175">Coiled coil</keyword>
<dbReference type="EMBL" id="CP002209">
    <property type="protein sequence ID" value="ADN74568.1"/>
    <property type="molecule type" value="Genomic_DNA"/>
</dbReference>
<dbReference type="STRING" id="550540.Fbal_0354"/>
<dbReference type="OrthoDB" id="9805070at2"/>
<dbReference type="SUPFAM" id="SSF51261">
    <property type="entry name" value="Duplicated hybrid motif"/>
    <property type="match status" value="1"/>
</dbReference>
<evidence type="ECO:0000313" key="4">
    <source>
        <dbReference type="Proteomes" id="UP000006683"/>
    </source>
</evidence>
<evidence type="ECO:0000313" key="3">
    <source>
        <dbReference type="EMBL" id="ADN74568.1"/>
    </source>
</evidence>
<dbReference type="CDD" id="cd12797">
    <property type="entry name" value="M23_peptidase"/>
    <property type="match status" value="1"/>
</dbReference>
<dbReference type="AlphaFoldDB" id="E1SN69"/>
<gene>
    <name evidence="3" type="ordered locus">Fbal_0354</name>
</gene>
<organism evidence="3 4">
    <name type="scientific">Ferrimonas balearica (strain DSM 9799 / CCM 4581 / KCTC 23876 / PAT)</name>
    <dbReference type="NCBI Taxonomy" id="550540"/>
    <lineage>
        <taxon>Bacteria</taxon>
        <taxon>Pseudomonadati</taxon>
        <taxon>Pseudomonadota</taxon>
        <taxon>Gammaproteobacteria</taxon>
        <taxon>Alteromonadales</taxon>
        <taxon>Ferrimonadaceae</taxon>
        <taxon>Ferrimonas</taxon>
    </lineage>
</organism>
<dbReference type="FunFam" id="2.70.70.10:FF:000006">
    <property type="entry name" value="M23 family peptidase"/>
    <property type="match status" value="1"/>
</dbReference>
<protein>
    <submittedName>
        <fullName evidence="3">Peptidase M23</fullName>
    </submittedName>
</protein>
<name>E1SN69_FERBD</name>
<dbReference type="InterPro" id="IPR011055">
    <property type="entry name" value="Dup_hybrid_motif"/>
</dbReference>
<dbReference type="PANTHER" id="PTHR21666">
    <property type="entry name" value="PEPTIDASE-RELATED"/>
    <property type="match status" value="1"/>
</dbReference>
<dbReference type="Proteomes" id="UP000006683">
    <property type="component" value="Chromosome"/>
</dbReference>
<dbReference type="InterPro" id="IPR016047">
    <property type="entry name" value="M23ase_b-sheet_dom"/>
</dbReference>
<evidence type="ECO:0000259" key="2">
    <source>
        <dbReference type="Pfam" id="PF01551"/>
    </source>
</evidence>
<dbReference type="Pfam" id="PF01551">
    <property type="entry name" value="Peptidase_M23"/>
    <property type="match status" value="1"/>
</dbReference>
<dbReference type="Gene3D" id="2.70.70.10">
    <property type="entry name" value="Glucose Permease (Domain IIA)"/>
    <property type="match status" value="1"/>
</dbReference>
<dbReference type="eggNOG" id="COG0739">
    <property type="taxonomic scope" value="Bacteria"/>
</dbReference>